<accession>A0A939D8V9</accession>
<proteinExistence type="predicted"/>
<evidence type="ECO:0000313" key="2">
    <source>
        <dbReference type="EMBL" id="MBN7772913.1"/>
    </source>
</evidence>
<name>A0A939D8V9_CLOAM</name>
<evidence type="ECO:0000313" key="3">
    <source>
        <dbReference type="Proteomes" id="UP000664545"/>
    </source>
</evidence>
<dbReference type="EMBL" id="JAFJZZ010000001">
    <property type="protein sequence ID" value="MBN7772913.1"/>
    <property type="molecule type" value="Genomic_DNA"/>
</dbReference>
<feature type="transmembrane region" description="Helical" evidence="1">
    <location>
        <begin position="247"/>
        <end position="265"/>
    </location>
</feature>
<feature type="transmembrane region" description="Helical" evidence="1">
    <location>
        <begin position="56"/>
        <end position="79"/>
    </location>
</feature>
<organism evidence="2 3">
    <name type="scientific">Clostridium aminobutyricum</name>
    <dbReference type="NCBI Taxonomy" id="33953"/>
    <lineage>
        <taxon>Bacteria</taxon>
        <taxon>Bacillati</taxon>
        <taxon>Bacillota</taxon>
        <taxon>Clostridia</taxon>
        <taxon>Eubacteriales</taxon>
        <taxon>Clostridiaceae</taxon>
        <taxon>Clostridium</taxon>
    </lineage>
</organism>
<feature type="transmembrane region" description="Helical" evidence="1">
    <location>
        <begin position="143"/>
        <end position="172"/>
    </location>
</feature>
<dbReference type="InterPro" id="IPR007163">
    <property type="entry name" value="VCA0040-like"/>
</dbReference>
<protein>
    <submittedName>
        <fullName evidence="2">DUF368 domain-containing protein</fullName>
    </submittedName>
</protein>
<evidence type="ECO:0000256" key="1">
    <source>
        <dbReference type="SAM" id="Phobius"/>
    </source>
</evidence>
<comment type="caution">
    <text evidence="2">The sequence shown here is derived from an EMBL/GenBank/DDBJ whole genome shotgun (WGS) entry which is preliminary data.</text>
</comment>
<dbReference type="Pfam" id="PF04018">
    <property type="entry name" value="VCA0040-like"/>
    <property type="match status" value="1"/>
</dbReference>
<keyword evidence="1" id="KW-0812">Transmembrane</keyword>
<feature type="transmembrane region" description="Helical" evidence="1">
    <location>
        <begin position="192"/>
        <end position="211"/>
    </location>
</feature>
<dbReference type="PANTHER" id="PTHR37308:SF1">
    <property type="entry name" value="POLYPRENYL-PHOSPHATE TRANSPORTER"/>
    <property type="match status" value="1"/>
</dbReference>
<dbReference type="AlphaFoldDB" id="A0A939D8V9"/>
<feature type="transmembrane region" description="Helical" evidence="1">
    <location>
        <begin position="114"/>
        <end position="131"/>
    </location>
</feature>
<dbReference type="RefSeq" id="WP_206581679.1">
    <property type="nucleotide sequence ID" value="NZ_JAFJZZ010000001.1"/>
</dbReference>
<feature type="transmembrane region" description="Helical" evidence="1">
    <location>
        <begin position="223"/>
        <end position="241"/>
    </location>
</feature>
<dbReference type="Proteomes" id="UP000664545">
    <property type="component" value="Unassembled WGS sequence"/>
</dbReference>
<reference evidence="2" key="1">
    <citation type="submission" date="2021-02" db="EMBL/GenBank/DDBJ databases">
        <title>Abyssanaerobacter marinus gen.nov., sp., nov, anaerobic bacterium isolated from the Onnuri vent field of Indian Ocean and suggestion of Mogibacteriaceae fam. nov., and proposal of reclassification of ambiguous this family's genus member.</title>
        <authorList>
            <person name="Kim Y.J."/>
            <person name="Yang J.-A."/>
        </authorList>
    </citation>
    <scope>NUCLEOTIDE SEQUENCE</scope>
    <source>
        <strain evidence="2">DSM 2634</strain>
    </source>
</reference>
<dbReference type="PANTHER" id="PTHR37308">
    <property type="entry name" value="INTEGRAL MEMBRANE PROTEIN"/>
    <property type="match status" value="1"/>
</dbReference>
<keyword evidence="1" id="KW-1133">Transmembrane helix</keyword>
<feature type="transmembrane region" description="Helical" evidence="1">
    <location>
        <begin position="12"/>
        <end position="36"/>
    </location>
</feature>
<gene>
    <name evidence="2" type="ORF">JYB65_06005</name>
</gene>
<keyword evidence="3" id="KW-1185">Reference proteome</keyword>
<keyword evidence="1" id="KW-0472">Membrane</keyword>
<sequence length="268" mass="28848">MKDRIGVRFVKGFIIGASMLIPGVSGGTMAIILGIYDDLIHAVSSLKQDLKANGLLLLQFGLAGAAGIVVLSGLMLDAVTAWHKPMMYLFLGAIIGSIPPLYKKATIDRVKPLNVGAVAVGSGIAYFITMFPENMLQLATGAYWIHFLVLFIAGIIIAIALVLPGISASYVLLMLGMYDLTLKAIRIFDLKYLIPLAIGVVVGTFLTAGVIEREMKRHPQFTYMLIIGFMLGSLLEVFPGVPNRSELLTCITTFMLGSGVILWIGKGK</sequence>